<dbReference type="GO" id="GO:0097500">
    <property type="term" value="P:receptor localization to non-motile cilium"/>
    <property type="evidence" value="ECO:0007669"/>
    <property type="project" value="TreeGrafter"/>
</dbReference>
<name>A0AA35S9L8_GEOBA</name>
<dbReference type="EMBL" id="CASHTH010002094">
    <property type="protein sequence ID" value="CAI8024782.1"/>
    <property type="molecule type" value="Genomic_DNA"/>
</dbReference>
<evidence type="ECO:0000313" key="2">
    <source>
        <dbReference type="Proteomes" id="UP001174909"/>
    </source>
</evidence>
<comment type="caution">
    <text evidence="1">The sequence shown here is derived from an EMBL/GenBank/DDBJ whole genome shotgun (WGS) entry which is preliminary data.</text>
</comment>
<dbReference type="Pfam" id="PF14777">
    <property type="entry name" value="BBIP10"/>
    <property type="match status" value="1"/>
</dbReference>
<dbReference type="AlphaFoldDB" id="A0AA35S9L8"/>
<protein>
    <submittedName>
        <fullName evidence="1">BBSome-interacting protein 1</fullName>
    </submittedName>
</protein>
<accession>A0AA35S9L8</accession>
<dbReference type="InterPro" id="IPR028233">
    <property type="entry name" value="BBIP10"/>
</dbReference>
<dbReference type="PANTHER" id="PTHR28596">
    <property type="entry name" value="BBSOME-INTERACTING PROTEIN 1"/>
    <property type="match status" value="1"/>
</dbReference>
<dbReference type="GO" id="GO:0034464">
    <property type="term" value="C:BBSome"/>
    <property type="evidence" value="ECO:0007669"/>
    <property type="project" value="InterPro"/>
</dbReference>
<sequence>MEILPKYGLLYSDESFEMVLCKPKILPLKSVTLEKLENMQKQAQEALKMQEQQQDTAD</sequence>
<dbReference type="PANTHER" id="PTHR28596:SF1">
    <property type="entry name" value="BBSOME-INTERACTING PROTEIN 1"/>
    <property type="match status" value="1"/>
</dbReference>
<evidence type="ECO:0000313" key="1">
    <source>
        <dbReference type="EMBL" id="CAI8024782.1"/>
    </source>
</evidence>
<keyword evidence="2" id="KW-1185">Reference proteome</keyword>
<organism evidence="1 2">
    <name type="scientific">Geodia barretti</name>
    <name type="common">Barrett's horny sponge</name>
    <dbReference type="NCBI Taxonomy" id="519541"/>
    <lineage>
        <taxon>Eukaryota</taxon>
        <taxon>Metazoa</taxon>
        <taxon>Porifera</taxon>
        <taxon>Demospongiae</taxon>
        <taxon>Heteroscleromorpha</taxon>
        <taxon>Tetractinellida</taxon>
        <taxon>Astrophorina</taxon>
        <taxon>Geodiidae</taxon>
        <taxon>Geodia</taxon>
    </lineage>
</organism>
<gene>
    <name evidence="1" type="ORF">GBAR_LOCUS14362</name>
</gene>
<dbReference type="Proteomes" id="UP001174909">
    <property type="component" value="Unassembled WGS sequence"/>
</dbReference>
<proteinExistence type="predicted"/>
<reference evidence="1" key="1">
    <citation type="submission" date="2023-03" db="EMBL/GenBank/DDBJ databases">
        <authorList>
            <person name="Steffen K."/>
            <person name="Cardenas P."/>
        </authorList>
    </citation>
    <scope>NUCLEOTIDE SEQUENCE</scope>
</reference>
<dbReference type="GO" id="GO:0060271">
    <property type="term" value="P:cilium assembly"/>
    <property type="evidence" value="ECO:0007669"/>
    <property type="project" value="InterPro"/>
</dbReference>